<dbReference type="EMBL" id="CAXAMM010006002">
    <property type="protein sequence ID" value="CAK9009428.1"/>
    <property type="molecule type" value="Genomic_DNA"/>
</dbReference>
<comment type="caution">
    <text evidence="2">The sequence shown here is derived from an EMBL/GenBank/DDBJ whole genome shotgun (WGS) entry which is preliminary data.</text>
</comment>
<feature type="compositionally biased region" description="Low complexity" evidence="1">
    <location>
        <begin position="44"/>
        <end position="55"/>
    </location>
</feature>
<keyword evidence="3" id="KW-1185">Reference proteome</keyword>
<organism evidence="2 3">
    <name type="scientific">Durusdinium trenchii</name>
    <dbReference type="NCBI Taxonomy" id="1381693"/>
    <lineage>
        <taxon>Eukaryota</taxon>
        <taxon>Sar</taxon>
        <taxon>Alveolata</taxon>
        <taxon>Dinophyceae</taxon>
        <taxon>Suessiales</taxon>
        <taxon>Symbiodiniaceae</taxon>
        <taxon>Durusdinium</taxon>
    </lineage>
</organism>
<feature type="compositionally biased region" description="Basic and acidic residues" evidence="1">
    <location>
        <begin position="56"/>
        <end position="85"/>
    </location>
</feature>
<protein>
    <submittedName>
        <fullName evidence="2">Uncharacterized protein</fullName>
    </submittedName>
</protein>
<evidence type="ECO:0000313" key="3">
    <source>
        <dbReference type="Proteomes" id="UP001642464"/>
    </source>
</evidence>
<accession>A0ABP0J553</accession>
<gene>
    <name evidence="2" type="ORF">SCF082_LOCUS10281</name>
</gene>
<evidence type="ECO:0000256" key="1">
    <source>
        <dbReference type="SAM" id="MobiDB-lite"/>
    </source>
</evidence>
<feature type="region of interest" description="Disordered" evidence="1">
    <location>
        <begin position="38"/>
        <end position="90"/>
    </location>
</feature>
<reference evidence="2 3" key="1">
    <citation type="submission" date="2024-02" db="EMBL/GenBank/DDBJ databases">
        <authorList>
            <person name="Chen Y."/>
            <person name="Shah S."/>
            <person name="Dougan E. K."/>
            <person name="Thang M."/>
            <person name="Chan C."/>
        </authorList>
    </citation>
    <scope>NUCLEOTIDE SEQUENCE [LARGE SCALE GENOMIC DNA]</scope>
</reference>
<proteinExistence type="predicted"/>
<evidence type="ECO:0000313" key="2">
    <source>
        <dbReference type="EMBL" id="CAK9009428.1"/>
    </source>
</evidence>
<sequence length="186" mass="20293">MKRRTATAEAEEAFSAPKRRFCSKASLNGPLEQLHARAQDLLETARAQRTATSRAAQERQHEEEAERRELEAVQARHAEAQERRRAAQASLEEARKALEAAHAEARGRGGVALQGGCGRGGVSERPCGFLLGEALACELAVDLAPTFWEDLACEAEVEACTRALWLGVEELGASDRGDSENYHEDP</sequence>
<name>A0ABP0J553_9DINO</name>
<dbReference type="Proteomes" id="UP001642464">
    <property type="component" value="Unassembled WGS sequence"/>
</dbReference>